<organism evidence="2 3">
    <name type="scientific">Zea mays</name>
    <name type="common">Maize</name>
    <dbReference type="NCBI Taxonomy" id="4577"/>
    <lineage>
        <taxon>Eukaryota</taxon>
        <taxon>Viridiplantae</taxon>
        <taxon>Streptophyta</taxon>
        <taxon>Embryophyta</taxon>
        <taxon>Tracheophyta</taxon>
        <taxon>Spermatophyta</taxon>
        <taxon>Magnoliopsida</taxon>
        <taxon>Liliopsida</taxon>
        <taxon>Poales</taxon>
        <taxon>Poaceae</taxon>
        <taxon>PACMAD clade</taxon>
        <taxon>Panicoideae</taxon>
        <taxon>Andropogonodae</taxon>
        <taxon>Andropogoneae</taxon>
        <taxon>Tripsacinae</taxon>
        <taxon>Zea</taxon>
    </lineage>
</organism>
<protein>
    <submittedName>
        <fullName evidence="2">Uncharacterized protein</fullName>
    </submittedName>
</protein>
<reference evidence="3" key="1">
    <citation type="submission" date="2015-12" db="EMBL/GenBank/DDBJ databases">
        <title>Update maize B73 reference genome by single molecule sequencing technologies.</title>
        <authorList>
            <consortium name="Maize Genome Sequencing Project"/>
            <person name="Ware D."/>
        </authorList>
    </citation>
    <scope>NUCLEOTIDE SEQUENCE [LARGE SCALE GENOMIC DNA]</scope>
    <source>
        <strain evidence="3">cv. B73</strain>
    </source>
</reference>
<proteinExistence type="predicted"/>
<evidence type="ECO:0000313" key="3">
    <source>
        <dbReference type="Proteomes" id="UP000007305"/>
    </source>
</evidence>
<feature type="compositionally biased region" description="Gly residues" evidence="1">
    <location>
        <begin position="105"/>
        <end position="117"/>
    </location>
</feature>
<dbReference type="AlphaFoldDB" id="A0A804LPZ6"/>
<evidence type="ECO:0000313" key="2">
    <source>
        <dbReference type="EnsemblPlants" id="Zm00001eb027520_P001"/>
    </source>
</evidence>
<dbReference type="EnsemblPlants" id="Zm00001eb027520_T001">
    <property type="protein sequence ID" value="Zm00001eb027520_P001"/>
    <property type="gene ID" value="Zm00001eb027520"/>
</dbReference>
<dbReference type="Gramene" id="Zm00001eb027520_T001">
    <property type="protein sequence ID" value="Zm00001eb027520_P001"/>
    <property type="gene ID" value="Zm00001eb027520"/>
</dbReference>
<reference evidence="2" key="3">
    <citation type="submission" date="2021-05" db="UniProtKB">
        <authorList>
            <consortium name="EnsemblPlants"/>
        </authorList>
    </citation>
    <scope>IDENTIFICATION</scope>
    <source>
        <strain evidence="2">cv. B73</strain>
    </source>
</reference>
<keyword evidence="3" id="KW-1185">Reference proteome</keyword>
<name>A0A804LPZ6_MAIZE</name>
<dbReference type="InParanoid" id="A0A804LPZ6"/>
<feature type="region of interest" description="Disordered" evidence="1">
    <location>
        <begin position="95"/>
        <end position="167"/>
    </location>
</feature>
<dbReference type="Proteomes" id="UP000007305">
    <property type="component" value="Chromosome 1"/>
</dbReference>
<sequence length="167" mass="17643">MGLVLARRESSAPWLLAGAGARQQKRGGLGLQLGSINGEEAPAHRGGRAGDGRWLLAAGEQGKGFSCWCPWEEGLELWALTMEGRELLLAIPHMQRRQRPRGEQGAQGGEAAGGGAMGKKLGGHGAAARQQGGGRRLEVEEGYGTPWEEEETPCCSAWKKTGRESGG</sequence>
<accession>A0A804LPZ6</accession>
<evidence type="ECO:0000256" key="1">
    <source>
        <dbReference type="SAM" id="MobiDB-lite"/>
    </source>
</evidence>
<reference evidence="2" key="2">
    <citation type="submission" date="2019-07" db="EMBL/GenBank/DDBJ databases">
        <authorList>
            <person name="Seetharam A."/>
            <person name="Woodhouse M."/>
            <person name="Cannon E."/>
        </authorList>
    </citation>
    <scope>NUCLEOTIDE SEQUENCE [LARGE SCALE GENOMIC DNA]</scope>
    <source>
        <strain evidence="2">cv. B73</strain>
    </source>
</reference>